<comment type="caution">
    <text evidence="3">The sequence shown here is derived from an EMBL/GenBank/DDBJ whole genome shotgun (WGS) entry which is preliminary data.</text>
</comment>
<dbReference type="AlphaFoldDB" id="A0A7J4JUB4"/>
<dbReference type="InterPro" id="IPR027417">
    <property type="entry name" value="P-loop_NTPase"/>
</dbReference>
<dbReference type="Proteomes" id="UP000590964">
    <property type="component" value="Unassembled WGS sequence"/>
</dbReference>
<dbReference type="PANTHER" id="PTHR30486:SF15">
    <property type="entry name" value="TYPE II_IV SECRETION SYSTEM ATPASE"/>
    <property type="match status" value="1"/>
</dbReference>
<dbReference type="PANTHER" id="PTHR30486">
    <property type="entry name" value="TWITCHING MOTILITY PROTEIN PILT"/>
    <property type="match status" value="1"/>
</dbReference>
<dbReference type="SUPFAM" id="SSF52540">
    <property type="entry name" value="P-loop containing nucleoside triphosphate hydrolases"/>
    <property type="match status" value="1"/>
</dbReference>
<dbReference type="EMBL" id="DUFW01000001">
    <property type="protein sequence ID" value="HIH21034.1"/>
    <property type="molecule type" value="Genomic_DNA"/>
</dbReference>
<evidence type="ECO:0000313" key="3">
    <source>
        <dbReference type="EMBL" id="HIH21034.1"/>
    </source>
</evidence>
<feature type="domain" description="Bacterial type II secretion system protein E" evidence="2">
    <location>
        <begin position="185"/>
        <end position="390"/>
    </location>
</feature>
<dbReference type="InterPro" id="IPR001482">
    <property type="entry name" value="T2SS/T4SS_dom"/>
</dbReference>
<dbReference type="GO" id="GO:0016887">
    <property type="term" value="F:ATP hydrolysis activity"/>
    <property type="evidence" value="ECO:0007669"/>
    <property type="project" value="InterPro"/>
</dbReference>
<protein>
    <submittedName>
        <fullName evidence="3">CpaF family protein</fullName>
    </submittedName>
</protein>
<dbReference type="CDD" id="cd01130">
    <property type="entry name" value="VirB11-like_ATPase"/>
    <property type="match status" value="1"/>
</dbReference>
<evidence type="ECO:0000313" key="4">
    <source>
        <dbReference type="Proteomes" id="UP000590964"/>
    </source>
</evidence>
<gene>
    <name evidence="3" type="ORF">HA222_00015</name>
</gene>
<comment type="similarity">
    <text evidence="1">Belongs to the GSP E family.</text>
</comment>
<dbReference type="Gene3D" id="3.40.50.300">
    <property type="entry name" value="P-loop containing nucleotide triphosphate hydrolases"/>
    <property type="match status" value="1"/>
</dbReference>
<sequence length="482" mass="53836">MQQGQEALEEEKRVGLLLGWFLFQPPKSQLGRVLSNGKNHSVVELKNKERLYCISLPELSLQEAELAAGAFEEYKSTANPEIEELSALDVFFLDYCGRNSFVLDSEQQEYLLELLRLMVYGFGPLSKLLENESLEEIAIIGLGKEKPVMVFDKGLGSWIRTNLYYASEASVKNLVNKMSRKLGKRLSMQTPRLNAMLPDGSRLSCSISPVSFLGPNVTIRKFGKKPFTPSELVANNTASKEAMGFLQLAFECDCSVLIAGNTGSGKTSLLNALFRFVPGNERVIVVEETPELNFSHLEHLVKLNVSEGLNVGMNELIVDSLRMRPDRVVVGEVRNAEEVRAFIDTLLAGQGKGSYCTFHAQSSRDALTRMKKLGVLEIDLLALDLIVMQKRWTTIQKGERAEKRRIVEICEVLERDGRPVLNALFEFEYAKDCLKKVGESKRIREKFEKSLNSGNPESFGKAVAEKAGEIGKNAGKAKRLME</sequence>
<proteinExistence type="inferred from homology"/>
<name>A0A7J4JUB4_9ARCH</name>
<dbReference type="Gene3D" id="3.30.450.380">
    <property type="match status" value="1"/>
</dbReference>
<dbReference type="Pfam" id="PF00437">
    <property type="entry name" value="T2SSE"/>
    <property type="match status" value="1"/>
</dbReference>
<accession>A0A7J4JUB4</accession>
<evidence type="ECO:0000256" key="1">
    <source>
        <dbReference type="ARBA" id="ARBA00006611"/>
    </source>
</evidence>
<organism evidence="3 4">
    <name type="scientific">Candidatus Iainarchaeum sp</name>
    <dbReference type="NCBI Taxonomy" id="3101447"/>
    <lineage>
        <taxon>Archaea</taxon>
        <taxon>Candidatus Iainarchaeota</taxon>
        <taxon>Candidatus Iainarchaeia</taxon>
        <taxon>Candidatus Iainarchaeales</taxon>
        <taxon>Candidatus Iainarchaeaceae</taxon>
        <taxon>Candidatus Iainarchaeum</taxon>
    </lineage>
</organism>
<evidence type="ECO:0000259" key="2">
    <source>
        <dbReference type="Pfam" id="PF00437"/>
    </source>
</evidence>
<dbReference type="InterPro" id="IPR050921">
    <property type="entry name" value="T4SS_GSP_E_ATPase"/>
</dbReference>
<reference evidence="4" key="1">
    <citation type="journal article" date="2020" name="bioRxiv">
        <title>A rank-normalized archaeal taxonomy based on genome phylogeny resolves widespread incomplete and uneven classifications.</title>
        <authorList>
            <person name="Rinke C."/>
            <person name="Chuvochina M."/>
            <person name="Mussig A.J."/>
            <person name="Chaumeil P.-A."/>
            <person name="Waite D.W."/>
            <person name="Whitman W.B."/>
            <person name="Parks D.H."/>
            <person name="Hugenholtz P."/>
        </authorList>
    </citation>
    <scope>NUCLEOTIDE SEQUENCE [LARGE SCALE GENOMIC DNA]</scope>
</reference>